<sequence>MVDNTKLDIEAGTLELAFEHSHLNSAKLELKIMDASNFSHSEISTNLRPSNPGTAVSPTLLRPRPIAAVQPNRGALIRARTLPPAQRRKIPMKDCINAFKLPLPHFDCRRRRDYCRREEEVEAGLVL</sequence>
<dbReference type="Proteomes" id="UP000030645">
    <property type="component" value="Unassembled WGS sequence"/>
</dbReference>
<proteinExistence type="predicted"/>
<keyword evidence="2" id="KW-1185">Reference proteome</keyword>
<dbReference type="AlphaFoldDB" id="W9SMQ1"/>
<name>W9SMQ1_9ROSA</name>
<dbReference type="EMBL" id="KE346357">
    <property type="protein sequence ID" value="EXC35223.1"/>
    <property type="molecule type" value="Genomic_DNA"/>
</dbReference>
<organism evidence="1 2">
    <name type="scientific">Morus notabilis</name>
    <dbReference type="NCBI Taxonomy" id="981085"/>
    <lineage>
        <taxon>Eukaryota</taxon>
        <taxon>Viridiplantae</taxon>
        <taxon>Streptophyta</taxon>
        <taxon>Embryophyta</taxon>
        <taxon>Tracheophyta</taxon>
        <taxon>Spermatophyta</taxon>
        <taxon>Magnoliopsida</taxon>
        <taxon>eudicotyledons</taxon>
        <taxon>Gunneridae</taxon>
        <taxon>Pentapetalae</taxon>
        <taxon>rosids</taxon>
        <taxon>fabids</taxon>
        <taxon>Rosales</taxon>
        <taxon>Moraceae</taxon>
        <taxon>Moreae</taxon>
        <taxon>Morus</taxon>
    </lineage>
</organism>
<evidence type="ECO:0000313" key="1">
    <source>
        <dbReference type="EMBL" id="EXC35223.1"/>
    </source>
</evidence>
<reference evidence="2" key="1">
    <citation type="submission" date="2013-01" db="EMBL/GenBank/DDBJ databases">
        <title>Draft Genome Sequence of a Mulberry Tree, Morus notabilis C.K. Schneid.</title>
        <authorList>
            <person name="He N."/>
            <person name="Zhao S."/>
        </authorList>
    </citation>
    <scope>NUCLEOTIDE SEQUENCE</scope>
</reference>
<protein>
    <submittedName>
        <fullName evidence="1">Uncharacterized protein</fullName>
    </submittedName>
</protein>
<gene>
    <name evidence="1" type="ORF">L484_022778</name>
</gene>
<accession>W9SMQ1</accession>
<evidence type="ECO:0000313" key="2">
    <source>
        <dbReference type="Proteomes" id="UP000030645"/>
    </source>
</evidence>